<name>A0A854NFZ3_CORDP</name>
<feature type="transmembrane region" description="Helical" evidence="1">
    <location>
        <begin position="256"/>
        <end position="278"/>
    </location>
</feature>
<dbReference type="PANTHER" id="PTHR23028:SF53">
    <property type="entry name" value="ACYL_TRANSF_3 DOMAIN-CONTAINING PROTEIN"/>
    <property type="match status" value="1"/>
</dbReference>
<feature type="transmembrane region" description="Helical" evidence="1">
    <location>
        <begin position="129"/>
        <end position="154"/>
    </location>
</feature>
<evidence type="ECO:0000256" key="1">
    <source>
        <dbReference type="SAM" id="Phobius"/>
    </source>
</evidence>
<evidence type="ECO:0000313" key="3">
    <source>
        <dbReference type="EMBL" id="OWM34770.1"/>
    </source>
</evidence>
<keyword evidence="1" id="KW-0812">Transmembrane</keyword>
<reference evidence="4" key="1">
    <citation type="submission" date="2016-02" db="EMBL/GenBank/DDBJ databases">
        <title>Genomic analyses of a collection of pathogenic Corynebacterium diphtheriae.</title>
        <authorList>
            <person name="Sangal V."/>
            <person name="Titov L."/>
        </authorList>
    </citation>
    <scope>NUCLEOTIDE SEQUENCE [LARGE SCALE GENOMIC DNA]</scope>
    <source>
        <strain evidence="4">1438</strain>
    </source>
</reference>
<accession>A0A854NFZ3</accession>
<dbReference type="GO" id="GO:0016020">
    <property type="term" value="C:membrane"/>
    <property type="evidence" value="ECO:0007669"/>
    <property type="project" value="TreeGrafter"/>
</dbReference>
<organism evidence="3 4">
    <name type="scientific">Corynebacterium diphtheriae bv. mitis</name>
    <dbReference type="NCBI Taxonomy" id="1806053"/>
    <lineage>
        <taxon>Bacteria</taxon>
        <taxon>Bacillati</taxon>
        <taxon>Actinomycetota</taxon>
        <taxon>Actinomycetes</taxon>
        <taxon>Mycobacteriales</taxon>
        <taxon>Corynebacteriaceae</taxon>
        <taxon>Corynebacterium</taxon>
    </lineage>
</organism>
<comment type="caution">
    <text evidence="3">The sequence shown here is derived from an EMBL/GenBank/DDBJ whole genome shotgun (WGS) entry which is preliminary data.</text>
</comment>
<gene>
    <name evidence="3" type="ORF">AY602_05520</name>
</gene>
<keyword evidence="1" id="KW-0472">Membrane</keyword>
<feature type="transmembrane region" description="Helical" evidence="1">
    <location>
        <begin position="196"/>
        <end position="214"/>
    </location>
</feature>
<feature type="domain" description="Acyltransferase 3" evidence="2">
    <location>
        <begin position="26"/>
        <end position="345"/>
    </location>
</feature>
<feature type="transmembrane region" description="Helical" evidence="1">
    <location>
        <begin position="97"/>
        <end position="117"/>
    </location>
</feature>
<dbReference type="RefSeq" id="WP_010935637.1">
    <property type="nucleotide sequence ID" value="NZ_LSZF01000025.1"/>
</dbReference>
<dbReference type="GO" id="GO:0016747">
    <property type="term" value="F:acyltransferase activity, transferring groups other than amino-acyl groups"/>
    <property type="evidence" value="ECO:0007669"/>
    <property type="project" value="InterPro"/>
</dbReference>
<feature type="transmembrane region" description="Helical" evidence="1">
    <location>
        <begin position="226"/>
        <end position="244"/>
    </location>
</feature>
<evidence type="ECO:0000259" key="2">
    <source>
        <dbReference type="Pfam" id="PF01757"/>
    </source>
</evidence>
<sequence length="379" mass="42393">MLNFRLESVGVSQSYLTSQPPQFLPQLEGLRAVAALGVLATHAAFQSGIDQRTPAGAILARFDFFVAVFFALSAFLLARGNHKHYYRRRAQRILPAYWVCCAIVFALLPNAFGTSWYTILATFTLTQIYLPHALAGGLTHLWSLSVEVAFYLLLPLLIRIPQRYKIPSYLGLALAGFGWAAIPWPTDVWGGINFQLWPMSYLPWFVVGLCAAELEQHRWIIRHGWLWWLAGLAVAWLAGQQWYGPLGLIHPTPAEFIRKIAAGTVFAALIIAPCIWGAPRSLPNRILTTRPMLSVGRWSYSLFLWHLPVLTVLFEVTTLQVFSSNTALVFLLCATISIVVAWISYELMESVGRFSLRHRGNNAPIPNANTSEAQVLTSK</sequence>
<proteinExistence type="predicted"/>
<keyword evidence="1" id="KW-1133">Transmembrane helix</keyword>
<feature type="transmembrane region" description="Helical" evidence="1">
    <location>
        <begin position="328"/>
        <end position="348"/>
    </location>
</feature>
<dbReference type="AlphaFoldDB" id="A0A854NFZ3"/>
<feature type="transmembrane region" description="Helical" evidence="1">
    <location>
        <begin position="298"/>
        <end position="322"/>
    </location>
</feature>
<dbReference type="GO" id="GO:0009103">
    <property type="term" value="P:lipopolysaccharide biosynthetic process"/>
    <property type="evidence" value="ECO:0007669"/>
    <property type="project" value="TreeGrafter"/>
</dbReference>
<feature type="transmembrane region" description="Helical" evidence="1">
    <location>
        <begin position="58"/>
        <end position="77"/>
    </location>
</feature>
<dbReference type="EMBL" id="LSZF01000025">
    <property type="protein sequence ID" value="OWM34770.1"/>
    <property type="molecule type" value="Genomic_DNA"/>
</dbReference>
<dbReference type="Pfam" id="PF01757">
    <property type="entry name" value="Acyl_transf_3"/>
    <property type="match status" value="1"/>
</dbReference>
<dbReference type="InterPro" id="IPR002656">
    <property type="entry name" value="Acyl_transf_3_dom"/>
</dbReference>
<dbReference type="InterPro" id="IPR050879">
    <property type="entry name" value="Acyltransferase_3"/>
</dbReference>
<dbReference type="PANTHER" id="PTHR23028">
    <property type="entry name" value="ACETYLTRANSFERASE"/>
    <property type="match status" value="1"/>
</dbReference>
<feature type="transmembrane region" description="Helical" evidence="1">
    <location>
        <begin position="166"/>
        <end position="184"/>
    </location>
</feature>
<protein>
    <recommendedName>
        <fullName evidence="2">Acyltransferase 3 domain-containing protein</fullName>
    </recommendedName>
</protein>
<evidence type="ECO:0000313" key="4">
    <source>
        <dbReference type="Proteomes" id="UP000197692"/>
    </source>
</evidence>
<dbReference type="Proteomes" id="UP000197692">
    <property type="component" value="Unassembled WGS sequence"/>
</dbReference>